<gene>
    <name evidence="1" type="ordered locus">Arcve_0315</name>
</gene>
<name>F2KP41_ARCVS</name>
<dbReference type="AlphaFoldDB" id="F2KP41"/>
<dbReference type="Proteomes" id="UP000008136">
    <property type="component" value="Chromosome"/>
</dbReference>
<dbReference type="KEGG" id="ave:Arcve_0315"/>
<evidence type="ECO:0000313" key="1">
    <source>
        <dbReference type="EMBL" id="AEA46349.1"/>
    </source>
</evidence>
<dbReference type="EMBL" id="CP002588">
    <property type="protein sequence ID" value="AEA46349.1"/>
    <property type="molecule type" value="Genomic_DNA"/>
</dbReference>
<dbReference type="RefSeq" id="WP_013683023.1">
    <property type="nucleotide sequence ID" value="NC_015320.1"/>
</dbReference>
<evidence type="ECO:0000313" key="2">
    <source>
        <dbReference type="Proteomes" id="UP000008136"/>
    </source>
</evidence>
<keyword evidence="2" id="KW-1185">Reference proteome</keyword>
<accession>F2KP41</accession>
<dbReference type="GeneID" id="10393409"/>
<proteinExistence type="predicted"/>
<dbReference type="STRING" id="693661.Arcve_0315"/>
<protein>
    <submittedName>
        <fullName evidence="1">Uncharacterized protein</fullName>
    </submittedName>
</protein>
<organism evidence="1 2">
    <name type="scientific">Archaeoglobus veneficus (strain DSM 11195 / SNP6)</name>
    <dbReference type="NCBI Taxonomy" id="693661"/>
    <lineage>
        <taxon>Archaea</taxon>
        <taxon>Methanobacteriati</taxon>
        <taxon>Methanobacteriota</taxon>
        <taxon>Archaeoglobi</taxon>
        <taxon>Archaeoglobales</taxon>
        <taxon>Archaeoglobaceae</taxon>
        <taxon>Archaeoglobus</taxon>
    </lineage>
</organism>
<reference evidence="1 2" key="1">
    <citation type="submission" date="2011-03" db="EMBL/GenBank/DDBJ databases">
        <title>The complete genome of Archaeoglobus veneficus SNP6.</title>
        <authorList>
            <consortium name="US DOE Joint Genome Institute (JGI-PGF)"/>
            <person name="Lucas S."/>
            <person name="Copeland A."/>
            <person name="Lapidus A."/>
            <person name="Bruce D."/>
            <person name="Goodwin L."/>
            <person name="Pitluck S."/>
            <person name="Kyrpides N."/>
            <person name="Mavromatis K."/>
            <person name="Pagani I."/>
            <person name="Ivanova N."/>
            <person name="Mikhailova N."/>
            <person name="Lu M."/>
            <person name="Detter J.C."/>
            <person name="Tapia R."/>
            <person name="Han C."/>
            <person name="Land M."/>
            <person name="Hauser L."/>
            <person name="Markowitz V."/>
            <person name="Cheng J.-F."/>
            <person name="Hugenholtz P."/>
            <person name="Woyke T."/>
            <person name="Wu D."/>
            <person name="Spring S."/>
            <person name="Brambilla E."/>
            <person name="Klenk H.-P."/>
            <person name="Eisen J.A."/>
        </authorList>
    </citation>
    <scope>NUCLEOTIDE SEQUENCE [LARGE SCALE GENOMIC DNA]</scope>
    <source>
        <strain>SNP6</strain>
    </source>
</reference>
<dbReference type="HOGENOM" id="CLU_659889_0_0_2"/>
<sequence>MNKAEAFIIEDSYIDKDWRDEYSIFYSKTFYNSISKFTTRVHVIAEEIESLGDLTDKNYVGHFILRPLHIKDAKLLKVVVKPMKEPLGVNSGEDLYLATCDYTAHIGGLFAPKVKTFPFYQQDSAVTICAYADMWMLTEYMHRRFGFNRPYIRDFISLTLPLRGRVVPSRGLLAEQMCIILSSLGYNVSIDSAASTDIEERIIKRIDAYLESGLPTILAFDNHVVVVAGHTLDESGNRDYIIYDDSGYHLADLLGLSKDEVPPFASKVDRKTLIEKLENVPRVLAINVEFDKLFYPLKSVEKITDIFLKDSGIKNEITKKRILLADSNEFKTFCNKVGVDAFDDLPLPHYVWIVELYRENELLWNLILDASAHKEDTTKNVRIAAWLGDKIIYGRSDKEKKVGRCPVIYSNLQKIE</sequence>